<feature type="compositionally biased region" description="Basic and acidic residues" evidence="1">
    <location>
        <begin position="2006"/>
        <end position="2026"/>
    </location>
</feature>
<gene>
    <name evidence="2" type="ORF">MCOR_48471</name>
</gene>
<evidence type="ECO:0000256" key="1">
    <source>
        <dbReference type="SAM" id="MobiDB-lite"/>
    </source>
</evidence>
<protein>
    <recommendedName>
        <fullName evidence="4">EF-hand domain-containing protein</fullName>
    </recommendedName>
</protein>
<evidence type="ECO:0008006" key="4">
    <source>
        <dbReference type="Google" id="ProtNLM"/>
    </source>
</evidence>
<organism evidence="2 3">
    <name type="scientific">Mytilus coruscus</name>
    <name type="common">Sea mussel</name>
    <dbReference type="NCBI Taxonomy" id="42192"/>
    <lineage>
        <taxon>Eukaryota</taxon>
        <taxon>Metazoa</taxon>
        <taxon>Spiralia</taxon>
        <taxon>Lophotrochozoa</taxon>
        <taxon>Mollusca</taxon>
        <taxon>Bivalvia</taxon>
        <taxon>Autobranchia</taxon>
        <taxon>Pteriomorphia</taxon>
        <taxon>Mytilida</taxon>
        <taxon>Mytiloidea</taxon>
        <taxon>Mytilidae</taxon>
        <taxon>Mytilinae</taxon>
        <taxon>Mytilus</taxon>
    </lineage>
</organism>
<feature type="region of interest" description="Disordered" evidence="1">
    <location>
        <begin position="732"/>
        <end position="753"/>
    </location>
</feature>
<dbReference type="SUPFAM" id="SSF47473">
    <property type="entry name" value="EF-hand"/>
    <property type="match status" value="1"/>
</dbReference>
<dbReference type="EMBL" id="CACVKT020008520">
    <property type="protein sequence ID" value="CAC5415800.1"/>
    <property type="molecule type" value="Genomic_DNA"/>
</dbReference>
<feature type="region of interest" description="Disordered" evidence="1">
    <location>
        <begin position="2003"/>
        <end position="2034"/>
    </location>
</feature>
<feature type="region of interest" description="Disordered" evidence="1">
    <location>
        <begin position="1510"/>
        <end position="1553"/>
    </location>
</feature>
<evidence type="ECO:0000313" key="3">
    <source>
        <dbReference type="Proteomes" id="UP000507470"/>
    </source>
</evidence>
<keyword evidence="3" id="KW-1185">Reference proteome</keyword>
<evidence type="ECO:0000313" key="2">
    <source>
        <dbReference type="EMBL" id="CAC5415800.1"/>
    </source>
</evidence>
<dbReference type="Proteomes" id="UP000507470">
    <property type="component" value="Unassembled WGS sequence"/>
</dbReference>
<dbReference type="OrthoDB" id="10072101at2759"/>
<sequence>MGLQDFMTVFSNLDPSCKGFVTSHQVLEFCESIYHSSISVEQIEHAITQICGSTSSGRVSRQQFIAVLEEIERRRSVEEQAYWDFQALDYKGTNRISLKDALMMFREFHGDRFSLYTWKEFLQSRDDPNEQVYFDEIRLWLCNYPSGEPASKDQITQEEEQLIKKQSRHQSDRVNKLKQIQDDKEEIQEYLDNAQYNAQRRRNKWDKQGLEAMLFDDGLEADDDTTSTKPKDTITMSDVNDAMTQKYDKLKSKLLWEMAKMSSAMESDRQEIFQQLCREEKQYSREGSLQDRIGGLSGSRLDLIATLTGLMGEVRSHDLKRREQAEKKRETLGQQGMKEHDIDKAIQTEYQGVISGNTTCGATLIHLIERFKLEKEETMMVVKSRASMSSVALENEYYRLLRQHLLLTDEWGFPALAMAVGLAERPQQYRSTKGNDWDRNRSEQLSQIQLEDRKGRKLLHTPADLVDTNKLDDFGLTDLKQHLIKEIVQKHFYEREAMINMLQGRESEQQKKKAHQMSSQERKKRLKVLRNQQISWSQSNSDDTKHLHQILTEAVALYCEVRREELLPTANIVTDNVVSECVLADLIQRQEVEYEASLEQFVSKQVKSDVVFLIKKENKMRIKEHFDNISFVALGTIEISAEDKDYIDALDVKYDTLRKNILRMGLEYKMGTEWKQLNEKERKKYIKEKEKEERKLRGLGQLQDMESLIGPKSKALPSLRQLIGEEKTEYEKRLQAQRKTGQNQADEPPADKFPHMNVLADLVPRYDNEQEALLIWLKSTSTKQLPVKTQRLKIVLLKLETFCAQLEDDFEVSALGVGLIERLIAALQNRHPRDQSRQYDLAMRRTRLRFANLQQKEPTKKKEKSFTPEKGDLTGWQTAYLYEVMKRHNDEREQLLKYLQDESITELMEAAAEMSADERKSRLAELQRKRRKLDLANSGDKEDYISILEEAVAISAISRKSGRTSMEEVTVTTLRDLQDRQDRELAKLLQNIENVTEEQLENRLEEEKDARQQGIVHNVFDILTRTDDTVKEDELTVALQEKYSRLQDSLLSECLCQSCGKESWDKMAEKDKLLKLANLKEQVKDLIQKGDHVGLKGLVDIIALEKSVRALMGIHRHQFLQKVLGDDLINEEEITDKMNPILEIHHRNQEEVDLLLQMIKGSGSMFMDEAEQQIHLIRLKREVFIGRHIDFRFATVAMVMGLAERQQVTGKPRLVDDRQRIEMVAIATMQRKHVMMESVIVLLDRSHQDEQQYLLLLLTAPQKSDVVMEIQSWSQQQRKDQLWKLHSQRQEILAVPNSREFNTIYSEGMIIKKEIYRHRLNNEQKEEVDDEVLHKMLLADLLSQQNCDAEKVLQLLMEEGQDFIKLQTKIIEEKRNEVRENIAIVLLTSETCDSSSNEETELLEALDGKYDALRDKLLAEVLMRQVNYMGNLMHSGTNYWVRDKLLAEVLMRQLGETEWNRLSELERQKKLAELKLKERQLRRDGKYDEVANIIGAALEDQETLDRLFGDSKEEQERKMKERLHRKKQRLASGMSEQECDELEAEEIKQEEEEEKKKRRNILLDLDKRCEQEKEELMRRLREQKDRVSLERQRQLELMKLKHDEKKARREEKFNSAALVIGRAKDEQKRLEQNQEDERQRQERLAKERLEAARKRRGKKLTPELETVTDMDDKSSLQESVGELIDRRHREERDLLIQLLDDATTDPNRQSVAAMTEEKRQENLERIRQMRSNWRSKDERNKQDQTELLKEAAVYLLESKLHQLRTEGLDVSDDKVKVQIVNDFEEKQNEQKLVESKEATDENVKVQILSNLQEKQDGESKYLLTDLYDKDLRTLQQMVKLHRKTLDNGNHDNVSSVVLGDDDGTISSDNSDDLRTLQQMVKLHRKTLDNGNHDNVSSVVLGDDDVTITSDDSDVTEDQIKKAVEQKYDILRGKLLEATLIMQVGENEWSKLSEKERQKRLIELKMKEKKLRQEGKNDEATALFENLVESDEFALENLFGEDEIDEEQKAREREQRKKELQTEREEQGLPIDDAEIDKLLDEEETEAKRQKRRNVLEGLQMMLEDEKAALLRQLKEQVSGIDQERQRQLALVKLKMDKKKMEREEKYDSAALVLKLAKEADEKRTQNITADRERQKALAKERLEALRRKKQKKNKQDNLEQRLKEENENNKLLDAEMSSDVTRIQAAILDTIDKTHTEERELLMELVNMALQNKSLGKTAEDMQQEVRVLLMELVNMALQNKSLGKTAEDMQQEVRVLLMELVNMVLQNKSLGKTAEDMQQEVRVLLMELVNLALQNKSLGKTAKDMQQEVRVLLMELVNMALQNKSLGKTAKDMQQEV</sequence>
<feature type="compositionally biased region" description="Acidic residues" evidence="1">
    <location>
        <begin position="1537"/>
        <end position="1553"/>
    </location>
</feature>
<feature type="compositionally biased region" description="Basic residues" evidence="1">
    <location>
        <begin position="1520"/>
        <end position="1529"/>
    </location>
</feature>
<accession>A0A6J8E5P7</accession>
<name>A0A6J8E5P7_MYTCO</name>
<dbReference type="InterPro" id="IPR011992">
    <property type="entry name" value="EF-hand-dom_pair"/>
</dbReference>
<feature type="compositionally biased region" description="Basic and acidic residues" evidence="1">
    <location>
        <begin position="1510"/>
        <end position="1519"/>
    </location>
</feature>
<feature type="region of interest" description="Disordered" evidence="1">
    <location>
        <begin position="2145"/>
        <end position="2169"/>
    </location>
</feature>
<feature type="compositionally biased region" description="Basic and acidic residues" evidence="1">
    <location>
        <begin position="2153"/>
        <end position="2169"/>
    </location>
</feature>
<reference evidence="2 3" key="1">
    <citation type="submission" date="2020-06" db="EMBL/GenBank/DDBJ databases">
        <authorList>
            <person name="Li R."/>
            <person name="Bekaert M."/>
        </authorList>
    </citation>
    <scope>NUCLEOTIDE SEQUENCE [LARGE SCALE GENOMIC DNA]</scope>
    <source>
        <strain evidence="3">wild</strain>
    </source>
</reference>
<proteinExistence type="predicted"/>